<dbReference type="AlphaFoldDB" id="A0A0A9GLG7"/>
<proteinExistence type="predicted"/>
<accession>A0A0A9GLG7</accession>
<organism evidence="2">
    <name type="scientific">Arundo donax</name>
    <name type="common">Giant reed</name>
    <name type="synonym">Donax arundinaceus</name>
    <dbReference type="NCBI Taxonomy" id="35708"/>
    <lineage>
        <taxon>Eukaryota</taxon>
        <taxon>Viridiplantae</taxon>
        <taxon>Streptophyta</taxon>
        <taxon>Embryophyta</taxon>
        <taxon>Tracheophyta</taxon>
        <taxon>Spermatophyta</taxon>
        <taxon>Magnoliopsida</taxon>
        <taxon>Liliopsida</taxon>
        <taxon>Poales</taxon>
        <taxon>Poaceae</taxon>
        <taxon>PACMAD clade</taxon>
        <taxon>Arundinoideae</taxon>
        <taxon>Arundineae</taxon>
        <taxon>Arundo</taxon>
    </lineage>
</organism>
<sequence length="115" mass="12928">MVTSSVLKKNPSAQVLRNSPVLMVFMPLGHSRRKKSSCPMYVNASPAPTSTNWGMSRNTVSMTPCSEVFWRWRSMSAATAMPRTEKKRPTKTRWSGERPCGLPVRRRATGATRRS</sequence>
<evidence type="ECO:0000256" key="1">
    <source>
        <dbReference type="SAM" id="MobiDB-lite"/>
    </source>
</evidence>
<name>A0A0A9GLG7_ARUDO</name>
<dbReference type="EMBL" id="GBRH01173647">
    <property type="protein sequence ID" value="JAE24249.1"/>
    <property type="molecule type" value="Transcribed_RNA"/>
</dbReference>
<reference evidence="2" key="2">
    <citation type="journal article" date="2015" name="Data Brief">
        <title>Shoot transcriptome of the giant reed, Arundo donax.</title>
        <authorList>
            <person name="Barrero R.A."/>
            <person name="Guerrero F.D."/>
            <person name="Moolhuijzen P."/>
            <person name="Goolsby J.A."/>
            <person name="Tidwell J."/>
            <person name="Bellgard S.E."/>
            <person name="Bellgard M.I."/>
        </authorList>
    </citation>
    <scope>NUCLEOTIDE SEQUENCE</scope>
    <source>
        <tissue evidence="2">Shoot tissue taken approximately 20 cm above the soil surface</tissue>
    </source>
</reference>
<feature type="compositionally biased region" description="Polar residues" evidence="1">
    <location>
        <begin position="46"/>
        <end position="57"/>
    </location>
</feature>
<feature type="region of interest" description="Disordered" evidence="1">
    <location>
        <begin position="32"/>
        <end position="57"/>
    </location>
</feature>
<protein>
    <submittedName>
        <fullName evidence="2">Uncharacterized protein</fullName>
    </submittedName>
</protein>
<feature type="region of interest" description="Disordered" evidence="1">
    <location>
        <begin position="79"/>
        <end position="115"/>
    </location>
</feature>
<reference evidence="2" key="1">
    <citation type="submission" date="2014-09" db="EMBL/GenBank/DDBJ databases">
        <authorList>
            <person name="Magalhaes I.L.F."/>
            <person name="Oliveira U."/>
            <person name="Santos F.R."/>
            <person name="Vidigal T.H.D.A."/>
            <person name="Brescovit A.D."/>
            <person name="Santos A.J."/>
        </authorList>
    </citation>
    <scope>NUCLEOTIDE SEQUENCE</scope>
    <source>
        <tissue evidence="2">Shoot tissue taken approximately 20 cm above the soil surface</tissue>
    </source>
</reference>
<evidence type="ECO:0000313" key="2">
    <source>
        <dbReference type="EMBL" id="JAE24249.1"/>
    </source>
</evidence>
<feature type="compositionally biased region" description="Basic residues" evidence="1">
    <location>
        <begin position="104"/>
        <end position="115"/>
    </location>
</feature>